<dbReference type="EMBL" id="CP011020">
    <property type="protein sequence ID" value="AKK01413.1"/>
    <property type="molecule type" value="Genomic_DNA"/>
</dbReference>
<protein>
    <recommendedName>
        <fullName evidence="1">TIR domain-containing protein</fullName>
    </recommendedName>
</protein>
<gene>
    <name evidence="2" type="ORF">VM99_26395</name>
</gene>
<reference evidence="2 3" key="1">
    <citation type="journal article" date="2015" name="Stand. Genomic Sci.">
        <title>Complete genome of Pseudomonas chlororaphis strain UFB2, a soil bacterium with antibacterial activity against bacterial canker pathogen of tomato.</title>
        <authorList>
            <person name="Deng P."/>
            <person name="Wang X."/>
            <person name="Baird S.M."/>
            <person name="Lu S.E."/>
        </authorList>
    </citation>
    <scope>NUCLEOTIDE SEQUENCE [LARGE SCALE GENOMIC DNA]</scope>
    <source>
        <strain evidence="2 3">UFB2</strain>
    </source>
</reference>
<feature type="domain" description="TIR" evidence="1">
    <location>
        <begin position="38"/>
        <end position="128"/>
    </location>
</feature>
<dbReference type="InterPro" id="IPR035897">
    <property type="entry name" value="Toll_tir_struct_dom_sf"/>
</dbReference>
<dbReference type="PATRIC" id="fig|587753.11.peg.5426"/>
<dbReference type="GO" id="GO:0007165">
    <property type="term" value="P:signal transduction"/>
    <property type="evidence" value="ECO:0007669"/>
    <property type="project" value="InterPro"/>
</dbReference>
<organism evidence="2 3">
    <name type="scientific">Pseudomonas chlororaphis</name>
    <dbReference type="NCBI Taxonomy" id="587753"/>
    <lineage>
        <taxon>Bacteria</taxon>
        <taxon>Pseudomonadati</taxon>
        <taxon>Pseudomonadota</taxon>
        <taxon>Gammaproteobacteria</taxon>
        <taxon>Pseudomonadales</taxon>
        <taxon>Pseudomonadaceae</taxon>
        <taxon>Pseudomonas</taxon>
    </lineage>
</organism>
<evidence type="ECO:0000313" key="3">
    <source>
        <dbReference type="Proteomes" id="UP000035212"/>
    </source>
</evidence>
<reference evidence="3" key="2">
    <citation type="submission" date="2015-03" db="EMBL/GenBank/DDBJ databases">
        <authorList>
            <person name="Deng P."/>
            <person name="Lu S."/>
        </authorList>
    </citation>
    <scope>NUCLEOTIDE SEQUENCE [LARGE SCALE GENOMIC DNA]</scope>
    <source>
        <strain evidence="3">UFB2</strain>
    </source>
</reference>
<accession>A0A0G3GPF8</accession>
<proteinExistence type="predicted"/>
<dbReference type="AlphaFoldDB" id="A0A0G3GPF8"/>
<dbReference type="Pfam" id="PF13676">
    <property type="entry name" value="TIR_2"/>
    <property type="match status" value="1"/>
</dbReference>
<evidence type="ECO:0000259" key="1">
    <source>
        <dbReference type="Pfam" id="PF13676"/>
    </source>
</evidence>
<dbReference type="SUPFAM" id="SSF52200">
    <property type="entry name" value="Toll/Interleukin receptor TIR domain"/>
    <property type="match status" value="1"/>
</dbReference>
<dbReference type="Proteomes" id="UP000035212">
    <property type="component" value="Chromosome"/>
</dbReference>
<dbReference type="InterPro" id="IPR000157">
    <property type="entry name" value="TIR_dom"/>
</dbReference>
<evidence type="ECO:0000313" key="2">
    <source>
        <dbReference type="EMBL" id="AKK01413.1"/>
    </source>
</evidence>
<name>A0A0G3GPF8_9PSED</name>
<dbReference type="Gene3D" id="3.40.50.10140">
    <property type="entry name" value="Toll/interleukin-1 receptor homology (TIR) domain"/>
    <property type="match status" value="1"/>
</dbReference>
<sequence>MARNVTTEELRNISANSSQATRDHVFKSLAASASMSTFLSHSSKDKEVLPGAIQVLQNHGASVYIDEIDPEMPPYTSEETAALLKQRIAQTKRFVLLTTKNSKESRWVPWELGIADGAKGLSKIAIFPASDSAYDDSWVSWEYLGLYQRVVWGLLQGHPQELWMVLDTKANTAVPLKDWLAGY</sequence>